<accession>A0A8J8P1Y5</accession>
<feature type="transmembrane region" description="Helical" evidence="1">
    <location>
        <begin position="393"/>
        <end position="415"/>
    </location>
</feature>
<keyword evidence="1" id="KW-0812">Transmembrane</keyword>
<feature type="transmembrane region" description="Helical" evidence="1">
    <location>
        <begin position="182"/>
        <end position="203"/>
    </location>
</feature>
<feature type="transmembrane region" description="Helical" evidence="1">
    <location>
        <begin position="333"/>
        <end position="351"/>
    </location>
</feature>
<feature type="transmembrane region" description="Helical" evidence="1">
    <location>
        <begin position="256"/>
        <end position="273"/>
    </location>
</feature>
<sequence>MNQRTLTLELERLSTTIADDYDTLKIIFIDPSLFIAETNSSWRIDTDTQLTYPLPYVSSESEKYIERIGQELNPILTSVLQTTLLATLSLSFLFQLSLQPLWALINVMQLITHFPLFNVPQFPLNAVVFYKIILDIANMRILPDIIPELYPGVENEGGEIEWENFIEMGYESAETFSNIKGGILQTIELYVIGIIITLGIRMVKSISMVAKIQSKLIETLVYSFILRAIIENFLENAVYIMLGLLKFSSITTIDKVSTLALTIASFGFLLWVCHKLYWLKTSTLTEIYSRKFGSLYEQLNIQKHSAKLYTPLFLLRRALIAFLAVAIHDIPSLQIQILVFHSFLMFIYLLLTKPFTSKRLYYIELFNEGTVYIASMHLFIFTDFGPSADVQYAMGWSLIGITLLNIVVNIFVVWVDNIQCMREKSLWVVKRVKSCMQADKVVKLKPSAEISRQPSFQQAQTFEGLFQQSSPQRFPEIEIEPQSSNKKKVIQIQNERPKFTMDRAKFTGGIKREV</sequence>
<dbReference type="AlphaFoldDB" id="A0A8J8P1Y5"/>
<comment type="caution">
    <text evidence="2">The sequence shown here is derived from an EMBL/GenBank/DDBJ whole genome shotgun (WGS) entry which is preliminary data.</text>
</comment>
<evidence type="ECO:0000313" key="3">
    <source>
        <dbReference type="Proteomes" id="UP000785679"/>
    </source>
</evidence>
<evidence type="ECO:0000313" key="2">
    <source>
        <dbReference type="EMBL" id="TNV85393.1"/>
    </source>
</evidence>
<reference evidence="2" key="1">
    <citation type="submission" date="2019-06" db="EMBL/GenBank/DDBJ databases">
        <authorList>
            <person name="Zheng W."/>
        </authorList>
    </citation>
    <scope>NUCLEOTIDE SEQUENCE</scope>
    <source>
        <strain evidence="2">QDHG01</strain>
    </source>
</reference>
<protein>
    <recommendedName>
        <fullName evidence="4">TRP C-terminal domain-containing protein</fullName>
    </recommendedName>
</protein>
<organism evidence="2 3">
    <name type="scientific">Halteria grandinella</name>
    <dbReference type="NCBI Taxonomy" id="5974"/>
    <lineage>
        <taxon>Eukaryota</taxon>
        <taxon>Sar</taxon>
        <taxon>Alveolata</taxon>
        <taxon>Ciliophora</taxon>
        <taxon>Intramacronucleata</taxon>
        <taxon>Spirotrichea</taxon>
        <taxon>Stichotrichia</taxon>
        <taxon>Sporadotrichida</taxon>
        <taxon>Halteriidae</taxon>
        <taxon>Halteria</taxon>
    </lineage>
</organism>
<evidence type="ECO:0000256" key="1">
    <source>
        <dbReference type="SAM" id="Phobius"/>
    </source>
</evidence>
<dbReference type="Proteomes" id="UP000785679">
    <property type="component" value="Unassembled WGS sequence"/>
</dbReference>
<dbReference type="EMBL" id="RRYP01001871">
    <property type="protein sequence ID" value="TNV85393.1"/>
    <property type="molecule type" value="Genomic_DNA"/>
</dbReference>
<proteinExistence type="predicted"/>
<keyword evidence="3" id="KW-1185">Reference proteome</keyword>
<feature type="transmembrane region" description="Helical" evidence="1">
    <location>
        <begin position="308"/>
        <end position="327"/>
    </location>
</feature>
<feature type="transmembrane region" description="Helical" evidence="1">
    <location>
        <begin position="360"/>
        <end position="381"/>
    </location>
</feature>
<name>A0A8J8P1Y5_HALGN</name>
<evidence type="ECO:0008006" key="4">
    <source>
        <dbReference type="Google" id="ProtNLM"/>
    </source>
</evidence>
<feature type="transmembrane region" description="Helical" evidence="1">
    <location>
        <begin position="224"/>
        <end position="244"/>
    </location>
</feature>
<gene>
    <name evidence="2" type="ORF">FGO68_gene4317</name>
</gene>
<keyword evidence="1" id="KW-1133">Transmembrane helix</keyword>
<keyword evidence="1" id="KW-0472">Membrane</keyword>